<dbReference type="InterPro" id="IPR029787">
    <property type="entry name" value="Nucleotide_cyclase"/>
</dbReference>
<evidence type="ECO:0000313" key="4">
    <source>
        <dbReference type="EMBL" id="SEN18301.1"/>
    </source>
</evidence>
<dbReference type="PANTHER" id="PTHR44757">
    <property type="entry name" value="DIGUANYLATE CYCLASE DGCP"/>
    <property type="match status" value="1"/>
</dbReference>
<evidence type="ECO:0000313" key="5">
    <source>
        <dbReference type="Proteomes" id="UP000199459"/>
    </source>
</evidence>
<dbReference type="Proteomes" id="UP000199459">
    <property type="component" value="Unassembled WGS sequence"/>
</dbReference>
<dbReference type="STRING" id="917.SAMN05216326_10884"/>
<dbReference type="CDD" id="cd01948">
    <property type="entry name" value="EAL"/>
    <property type="match status" value="1"/>
</dbReference>
<dbReference type="AlphaFoldDB" id="A0A1H8EFE7"/>
<gene>
    <name evidence="4" type="ORF">SAMN05216325_10992</name>
</gene>
<dbReference type="InterPro" id="IPR043128">
    <property type="entry name" value="Rev_trsase/Diguanyl_cyclase"/>
</dbReference>
<keyword evidence="1" id="KW-0175">Coiled coil</keyword>
<dbReference type="InterPro" id="IPR052155">
    <property type="entry name" value="Biofilm_reg_signaling"/>
</dbReference>
<sequence>MLRNNLRLLFVGYSDSEVEQLRAELSKINLKINCKAITDANDIRLAFYECEWHVLICNYTADSASLKEALEIWKQVGRDIPFIIYADEMSDENVISAIHYGVHDYVYKGHTGRLLLVIDRELKNLEVKRAKLQAESKIYRLTYYDNLTGLPKRNLFCEKVTGILTKQSDRDKLAGVYLVKISGLSDINNIYGYHVGDMLIQQLSYRMSVYTNSQCLLSRIESNKFAFFNCDVNNLEGIRKFADKIMHMVSIPVVINNLEFYVTLNIGVCEYPTHGESISLLLSNVENMLSDSQNKWQNSCRYFLNKMDEVSAKRLMTREALRKAIINNELELLFQPIINLDTGAIKGAGVVLRWHHPEAGPLTPSKFFPFIHESGLILEIGKWMLKHVCLQAKLWHEMGYDGLTITLAVAVTGYDQTHFIRYVQNLLAETKLPPQLLELELPESFLQSAEFSMNNLKELGDAGIQFSISNYGTGGASLRWLSILPVNSIKLDPALTMNPKSFTENARVVAAINAMAKNLGMAMVAEGITTKEQLKFLYEIQCKFAQGNYFSQPVNDENFLKLLEQRRTGTLD</sequence>
<dbReference type="Gene3D" id="3.30.70.270">
    <property type="match status" value="1"/>
</dbReference>
<protein>
    <submittedName>
        <fullName evidence="4">Diguanylate cyclase (GGDEF) domain-containing protein</fullName>
    </submittedName>
</protein>
<dbReference type="OrthoDB" id="9813903at2"/>
<dbReference type="Gene3D" id="3.20.20.450">
    <property type="entry name" value="EAL domain"/>
    <property type="match status" value="1"/>
</dbReference>
<dbReference type="Pfam" id="PF00990">
    <property type="entry name" value="GGDEF"/>
    <property type="match status" value="1"/>
</dbReference>
<dbReference type="PROSITE" id="PS50887">
    <property type="entry name" value="GGDEF"/>
    <property type="match status" value="1"/>
</dbReference>
<dbReference type="SUPFAM" id="SSF52172">
    <property type="entry name" value="CheY-like"/>
    <property type="match status" value="1"/>
</dbReference>
<name>A0A1H8EFE7_9PROT</name>
<feature type="domain" description="EAL" evidence="2">
    <location>
        <begin position="314"/>
        <end position="567"/>
    </location>
</feature>
<evidence type="ECO:0000259" key="3">
    <source>
        <dbReference type="PROSITE" id="PS50887"/>
    </source>
</evidence>
<reference evidence="4 5" key="1">
    <citation type="submission" date="2016-10" db="EMBL/GenBank/DDBJ databases">
        <authorList>
            <person name="de Groot N.N."/>
        </authorList>
    </citation>
    <scope>NUCLEOTIDE SEQUENCE [LARGE SCALE GENOMIC DNA]</scope>
    <source>
        <strain evidence="4 5">Nm22</strain>
    </source>
</reference>
<accession>A0A1H8EFE7</accession>
<dbReference type="NCBIfam" id="TIGR00254">
    <property type="entry name" value="GGDEF"/>
    <property type="match status" value="1"/>
</dbReference>
<dbReference type="InterPro" id="IPR011006">
    <property type="entry name" value="CheY-like_superfamily"/>
</dbReference>
<dbReference type="CDD" id="cd01949">
    <property type="entry name" value="GGDEF"/>
    <property type="match status" value="1"/>
</dbReference>
<feature type="coiled-coil region" evidence="1">
    <location>
        <begin position="115"/>
        <end position="142"/>
    </location>
</feature>
<dbReference type="EMBL" id="FOCP01000009">
    <property type="protein sequence ID" value="SEN18301.1"/>
    <property type="molecule type" value="Genomic_DNA"/>
</dbReference>
<dbReference type="Pfam" id="PF00563">
    <property type="entry name" value="EAL"/>
    <property type="match status" value="1"/>
</dbReference>
<dbReference type="InterPro" id="IPR035919">
    <property type="entry name" value="EAL_sf"/>
</dbReference>
<proteinExistence type="predicted"/>
<dbReference type="InterPro" id="IPR000160">
    <property type="entry name" value="GGDEF_dom"/>
</dbReference>
<dbReference type="SUPFAM" id="SSF141868">
    <property type="entry name" value="EAL domain-like"/>
    <property type="match status" value="1"/>
</dbReference>
<dbReference type="PROSITE" id="PS50883">
    <property type="entry name" value="EAL"/>
    <property type="match status" value="1"/>
</dbReference>
<dbReference type="SUPFAM" id="SSF55073">
    <property type="entry name" value="Nucleotide cyclase"/>
    <property type="match status" value="1"/>
</dbReference>
<dbReference type="InterPro" id="IPR001633">
    <property type="entry name" value="EAL_dom"/>
</dbReference>
<dbReference type="PANTHER" id="PTHR44757:SF2">
    <property type="entry name" value="BIOFILM ARCHITECTURE MAINTENANCE PROTEIN MBAA"/>
    <property type="match status" value="1"/>
</dbReference>
<dbReference type="SMART" id="SM00052">
    <property type="entry name" value="EAL"/>
    <property type="match status" value="1"/>
</dbReference>
<organism evidence="4 5">
    <name type="scientific">Nitrosomonas marina</name>
    <dbReference type="NCBI Taxonomy" id="917"/>
    <lineage>
        <taxon>Bacteria</taxon>
        <taxon>Pseudomonadati</taxon>
        <taxon>Pseudomonadota</taxon>
        <taxon>Betaproteobacteria</taxon>
        <taxon>Nitrosomonadales</taxon>
        <taxon>Nitrosomonadaceae</taxon>
        <taxon>Nitrosomonas</taxon>
    </lineage>
</organism>
<dbReference type="RefSeq" id="WP_090631045.1">
    <property type="nucleotide sequence ID" value="NZ_FOCP01000009.1"/>
</dbReference>
<dbReference type="SMART" id="SM00267">
    <property type="entry name" value="GGDEF"/>
    <property type="match status" value="1"/>
</dbReference>
<evidence type="ECO:0000256" key="1">
    <source>
        <dbReference type="SAM" id="Coils"/>
    </source>
</evidence>
<evidence type="ECO:0000259" key="2">
    <source>
        <dbReference type="PROSITE" id="PS50883"/>
    </source>
</evidence>
<feature type="domain" description="GGDEF" evidence="3">
    <location>
        <begin position="172"/>
        <end position="305"/>
    </location>
</feature>